<reference evidence="2 3" key="1">
    <citation type="submission" date="2015-07" db="EMBL/GenBank/DDBJ databases">
        <title>The genome of Habropoda laboriosa.</title>
        <authorList>
            <person name="Pan H."/>
            <person name="Kapheim K."/>
        </authorList>
    </citation>
    <scope>NUCLEOTIDE SEQUENCE [LARGE SCALE GENOMIC DNA]</scope>
    <source>
        <strain evidence="2">0110345459</strain>
    </source>
</reference>
<dbReference type="PANTHER" id="PTHR35076">
    <property type="entry name" value="TUBULIN EPSILON AND DELTA COMPLEX PROTEIN 1"/>
    <property type="match status" value="1"/>
</dbReference>
<dbReference type="Proteomes" id="UP000053825">
    <property type="component" value="Unassembled WGS sequence"/>
</dbReference>
<evidence type="ECO:0000313" key="3">
    <source>
        <dbReference type="Proteomes" id="UP000053825"/>
    </source>
</evidence>
<protein>
    <recommendedName>
        <fullName evidence="1">Tubulin epsilon and delta complex protein 1 domain-containing protein</fullName>
    </recommendedName>
</protein>
<keyword evidence="3" id="KW-1185">Reference proteome</keyword>
<dbReference type="OrthoDB" id="9906141at2759"/>
<dbReference type="PANTHER" id="PTHR35076:SF1">
    <property type="entry name" value="TUBULIN EPSILON AND DELTA COMPLEX PROTEIN 1"/>
    <property type="match status" value="1"/>
</dbReference>
<dbReference type="InterPro" id="IPR043535">
    <property type="entry name" value="TEDC1"/>
</dbReference>
<organism evidence="2 3">
    <name type="scientific">Habropoda laboriosa</name>
    <dbReference type="NCBI Taxonomy" id="597456"/>
    <lineage>
        <taxon>Eukaryota</taxon>
        <taxon>Metazoa</taxon>
        <taxon>Ecdysozoa</taxon>
        <taxon>Arthropoda</taxon>
        <taxon>Hexapoda</taxon>
        <taxon>Insecta</taxon>
        <taxon>Pterygota</taxon>
        <taxon>Neoptera</taxon>
        <taxon>Endopterygota</taxon>
        <taxon>Hymenoptera</taxon>
        <taxon>Apocrita</taxon>
        <taxon>Aculeata</taxon>
        <taxon>Apoidea</taxon>
        <taxon>Anthophila</taxon>
        <taxon>Apidae</taxon>
        <taxon>Habropoda</taxon>
    </lineage>
</organism>
<evidence type="ECO:0000313" key="2">
    <source>
        <dbReference type="EMBL" id="KOC70606.1"/>
    </source>
</evidence>
<sequence>MSDIKSVLSLLCQHLNASINVTMKPEYFRLAKFNSTAENVREVFWKALNILSYHAVKEKIIAADFEQFDIVWATKLYFAYLQYPAVEFYALSAESKNNRPLLLAFAWLLGTENILSIIVQLKLSNSVLGKEFSYANNSEKEEIEYNVPESIPAQINHVLYLSGKVNYNIKQISELVSERTKLVNKAHAASKNYSGLPHLSVSELALVKRISTVNKNLPSDEDKKYIKELSATASLLDIHMKWLKKEHIFFEWMVTVVEEHNKSMSTSLQDIDWNEATKFVSLLDYMTQERLKVLSSKERCKDSPNYEPNCIERMLRLQGDDAEMEKWLTEISAELDKETEDLTKKKEMLSKKLKDILKSIPSCVQVPYS</sequence>
<feature type="domain" description="Tubulin epsilon and delta complex protein 1" evidence="1">
    <location>
        <begin position="82"/>
        <end position="258"/>
    </location>
</feature>
<dbReference type="Pfam" id="PF14970">
    <property type="entry name" value="TEDC1"/>
    <property type="match status" value="1"/>
</dbReference>
<dbReference type="InterPro" id="IPR027996">
    <property type="entry name" value="TEDC1_dom"/>
</dbReference>
<dbReference type="EMBL" id="KQ414584">
    <property type="protein sequence ID" value="KOC70606.1"/>
    <property type="molecule type" value="Genomic_DNA"/>
</dbReference>
<evidence type="ECO:0000259" key="1">
    <source>
        <dbReference type="Pfam" id="PF14970"/>
    </source>
</evidence>
<proteinExistence type="predicted"/>
<name>A0A0L7RIP5_9HYME</name>
<gene>
    <name evidence="2" type="ORF">WH47_03622</name>
</gene>
<dbReference type="AlphaFoldDB" id="A0A0L7RIP5"/>
<accession>A0A0L7RIP5</accession>